<accession>A0A2G9QKI2</accession>
<dbReference type="InterPro" id="IPR053921">
    <property type="entry name" value="MKRN2OS-like_C"/>
</dbReference>
<dbReference type="Pfam" id="PF16044">
    <property type="entry name" value="DUF4796_C"/>
    <property type="match status" value="1"/>
</dbReference>
<evidence type="ECO:0000259" key="1">
    <source>
        <dbReference type="Pfam" id="PF16044"/>
    </source>
</evidence>
<dbReference type="InterPro" id="IPR053922">
    <property type="entry name" value="MKRN2OS-like_N"/>
</dbReference>
<dbReference type="EMBL" id="KV966049">
    <property type="protein sequence ID" value="PIO16045.1"/>
    <property type="molecule type" value="Genomic_DNA"/>
</dbReference>
<dbReference type="OrthoDB" id="10065749at2759"/>
<dbReference type="PANTHER" id="PTHR33963:SF2">
    <property type="entry name" value="MKRN2 OPPOSITE STRAND PROTEIN"/>
    <property type="match status" value="1"/>
</dbReference>
<sequence>MSVYRDHDEQETMEPLAPSLVKFTHCEKDIYSSFVPQNCPICGENPVSSWNVEQAPVSIPCPFSNAHSEKCSFVLKPTQGRFMGR</sequence>
<feature type="domain" description="MKRN2 opposite strand protein-like C-terminal" evidence="1">
    <location>
        <begin position="56"/>
        <end position="83"/>
    </location>
</feature>
<organism evidence="3 4">
    <name type="scientific">Aquarana catesbeiana</name>
    <name type="common">American bullfrog</name>
    <name type="synonym">Rana catesbeiana</name>
    <dbReference type="NCBI Taxonomy" id="8400"/>
    <lineage>
        <taxon>Eukaryota</taxon>
        <taxon>Metazoa</taxon>
        <taxon>Chordata</taxon>
        <taxon>Craniata</taxon>
        <taxon>Vertebrata</taxon>
        <taxon>Euteleostomi</taxon>
        <taxon>Amphibia</taxon>
        <taxon>Batrachia</taxon>
        <taxon>Anura</taxon>
        <taxon>Neobatrachia</taxon>
        <taxon>Ranoidea</taxon>
        <taxon>Ranidae</taxon>
        <taxon>Aquarana</taxon>
    </lineage>
</organism>
<evidence type="ECO:0000313" key="3">
    <source>
        <dbReference type="EMBL" id="PIO16045.1"/>
    </source>
</evidence>
<evidence type="ECO:0000259" key="2">
    <source>
        <dbReference type="Pfam" id="PF22795"/>
    </source>
</evidence>
<reference evidence="4" key="1">
    <citation type="journal article" date="2017" name="Nat. Commun.">
        <title>The North American bullfrog draft genome provides insight into hormonal regulation of long noncoding RNA.</title>
        <authorList>
            <person name="Hammond S.A."/>
            <person name="Warren R.L."/>
            <person name="Vandervalk B.P."/>
            <person name="Kucuk E."/>
            <person name="Khan H."/>
            <person name="Gibb E.A."/>
            <person name="Pandoh P."/>
            <person name="Kirk H."/>
            <person name="Zhao Y."/>
            <person name="Jones M."/>
            <person name="Mungall A.J."/>
            <person name="Coope R."/>
            <person name="Pleasance S."/>
            <person name="Moore R.A."/>
            <person name="Holt R.A."/>
            <person name="Round J.M."/>
            <person name="Ohora S."/>
            <person name="Walle B.V."/>
            <person name="Veldhoen N."/>
            <person name="Helbing C.C."/>
            <person name="Birol I."/>
        </authorList>
    </citation>
    <scope>NUCLEOTIDE SEQUENCE [LARGE SCALE GENOMIC DNA]</scope>
</reference>
<keyword evidence="4" id="KW-1185">Reference proteome</keyword>
<feature type="domain" description="MKRN2 opposite strand protein-like N-terminal" evidence="2">
    <location>
        <begin position="18"/>
        <end position="45"/>
    </location>
</feature>
<dbReference type="Proteomes" id="UP000228934">
    <property type="component" value="Unassembled WGS sequence"/>
</dbReference>
<name>A0A2G9QKI2_AQUCT</name>
<protein>
    <submittedName>
        <fullName evidence="3">Uncharacterized protein</fullName>
    </submittedName>
</protein>
<dbReference type="AlphaFoldDB" id="A0A2G9QKI2"/>
<gene>
    <name evidence="3" type="ORF">AB205_0096780</name>
</gene>
<proteinExistence type="predicted"/>
<dbReference type="Pfam" id="PF22795">
    <property type="entry name" value="DUF4796_N"/>
    <property type="match status" value="1"/>
</dbReference>
<dbReference type="PANTHER" id="PTHR33963">
    <property type="entry name" value="MKRN2 OPPOSITE STRAND PROTEIN"/>
    <property type="match status" value="1"/>
</dbReference>
<dbReference type="InterPro" id="IPR032016">
    <property type="entry name" value="MKRN2OS-like"/>
</dbReference>
<evidence type="ECO:0000313" key="4">
    <source>
        <dbReference type="Proteomes" id="UP000228934"/>
    </source>
</evidence>